<dbReference type="InterPro" id="IPR037069">
    <property type="entry name" value="AcylCoA_DH/ox_N_sf"/>
</dbReference>
<dbReference type="EMBL" id="CP011499">
    <property type="protein sequence ID" value="AKJ15921.1"/>
    <property type="molecule type" value="Genomic_DNA"/>
</dbReference>
<dbReference type="InterPro" id="IPR046373">
    <property type="entry name" value="Acyl-CoA_Oxase/DH_mid-dom_sf"/>
</dbReference>
<dbReference type="InterPro" id="IPR013107">
    <property type="entry name" value="Acyl-CoA_DH_C"/>
</dbReference>
<keyword evidence="3" id="KW-0614">Plasmid</keyword>
<name>A0ABM5TXP7_9ACTN</name>
<dbReference type="SUPFAM" id="SSF56645">
    <property type="entry name" value="Acyl-CoA dehydrogenase NM domain-like"/>
    <property type="match status" value="1"/>
</dbReference>
<keyword evidence="1" id="KW-0560">Oxidoreductase</keyword>
<protein>
    <recommendedName>
        <fullName evidence="2">Acyl-CoA dehydrogenase C-terminal domain-containing protein</fullName>
    </recommendedName>
</protein>
<dbReference type="PIRSF" id="PIRSF016578">
    <property type="entry name" value="HsaA"/>
    <property type="match status" value="1"/>
</dbReference>
<feature type="domain" description="Acyl-CoA dehydrogenase C-terminal" evidence="2">
    <location>
        <begin position="232"/>
        <end position="351"/>
    </location>
</feature>
<dbReference type="Gene3D" id="1.10.540.10">
    <property type="entry name" value="Acyl-CoA dehydrogenase/oxidase, N-terminal domain"/>
    <property type="match status" value="1"/>
</dbReference>
<geneLocation type="plasmid" evidence="3 4">
    <name>unnamed_2</name>
</geneLocation>
<dbReference type="SUPFAM" id="SSF47203">
    <property type="entry name" value="Acyl-CoA dehydrogenase C-terminal domain-like"/>
    <property type="match status" value="1"/>
</dbReference>
<organism evidence="3 4">
    <name type="scientific">Streptomyces incarnatus</name>
    <dbReference type="NCBI Taxonomy" id="665007"/>
    <lineage>
        <taxon>Bacteria</taxon>
        <taxon>Bacillati</taxon>
        <taxon>Actinomycetota</taxon>
        <taxon>Actinomycetes</taxon>
        <taxon>Kitasatosporales</taxon>
        <taxon>Streptomycetaceae</taxon>
        <taxon>Streptomyces</taxon>
    </lineage>
</organism>
<dbReference type="Pfam" id="PF08028">
    <property type="entry name" value="Acyl-CoA_dh_2"/>
    <property type="match status" value="1"/>
</dbReference>
<dbReference type="RefSeq" id="WP_208904022.1">
    <property type="nucleotide sequence ID" value="NZ_CP011499.1"/>
</dbReference>
<dbReference type="Gene3D" id="1.20.140.10">
    <property type="entry name" value="Butyryl-CoA Dehydrogenase, subunit A, domain 3"/>
    <property type="match status" value="1"/>
</dbReference>
<sequence length="370" mass="38477">MTLMPSPPVLEVEAAALSAAEHAPHTDRAGRLPDAVAEALTGTGLLAHFVPRAFGGAAGRFDDCLPALLRLAEADPSTGWCAAVMTSMSRMAAYLPPAGQKAVWAHGPHVPIAGTLQPAGIATPTRGGWLLSGRWPFCSGVHHARWALLSAVPEGAPGPRFLLVPRSAWTTEPTWSGAVGLRGTGSDTLVLDTEVFVPDGRSFTREQLFTAVDLPADGDCYRVPHEAISGLFFAVPLLGAARAALNAWTAAASRHPSAGSLRDSDAALATASGKIDAADLLLRRAARTCDEPDALTALLAARCRRDHATAAGLLNEAVQALFHSAGVRATSGTSALSRLWRDASTAALHPALAVPPAAQEYATSLLRRAE</sequence>
<reference evidence="3 4" key="1">
    <citation type="journal article" date="2015" name="ISME J.">
        <title>Draft Genome Sequence of Streptomyces incarnatus NRRL8089, which Produces the Nucleoside Antibiotic Sinefungin.</title>
        <authorList>
            <person name="Oshima K."/>
            <person name="Hattori M."/>
            <person name="Shimizu H."/>
            <person name="Fukuda K."/>
            <person name="Nemoto M."/>
            <person name="Inagaki K."/>
            <person name="Tamura T."/>
        </authorList>
    </citation>
    <scope>NUCLEOTIDE SEQUENCE [LARGE SCALE GENOMIC DNA]</scope>
    <source>
        <strain evidence="3 4">NRRL 8089</strain>
    </source>
</reference>
<evidence type="ECO:0000259" key="2">
    <source>
        <dbReference type="Pfam" id="PF08028"/>
    </source>
</evidence>
<evidence type="ECO:0000256" key="1">
    <source>
        <dbReference type="ARBA" id="ARBA00023002"/>
    </source>
</evidence>
<gene>
    <name evidence="3" type="ORF">ABB07_39650</name>
</gene>
<proteinExistence type="predicted"/>
<dbReference type="Gene3D" id="2.40.110.10">
    <property type="entry name" value="Butyryl-CoA Dehydrogenase, subunit A, domain 2"/>
    <property type="match status" value="1"/>
</dbReference>
<evidence type="ECO:0000313" key="3">
    <source>
        <dbReference type="EMBL" id="AKJ15921.1"/>
    </source>
</evidence>
<dbReference type="Proteomes" id="UP000035366">
    <property type="component" value="Plasmid unnamed_2"/>
</dbReference>
<dbReference type="InterPro" id="IPR009100">
    <property type="entry name" value="AcylCoA_DH/oxidase_NM_dom_sf"/>
</dbReference>
<accession>A0ABM5TXP7</accession>
<evidence type="ECO:0000313" key="4">
    <source>
        <dbReference type="Proteomes" id="UP000035366"/>
    </source>
</evidence>
<keyword evidence="4" id="KW-1185">Reference proteome</keyword>
<dbReference type="InterPro" id="IPR036250">
    <property type="entry name" value="AcylCo_DH-like_C"/>
</dbReference>